<evidence type="ECO:0000313" key="2">
    <source>
        <dbReference type="Proteomes" id="UP000325672"/>
    </source>
</evidence>
<gene>
    <name evidence="1" type="ORF">BDV38DRAFT_196603</name>
</gene>
<dbReference type="Proteomes" id="UP000325672">
    <property type="component" value="Unassembled WGS sequence"/>
</dbReference>
<reference evidence="1 2" key="1">
    <citation type="submission" date="2019-04" db="EMBL/GenBank/DDBJ databases">
        <title>Friends and foes A comparative genomics study of 23 Aspergillus species from section Flavi.</title>
        <authorList>
            <consortium name="DOE Joint Genome Institute"/>
            <person name="Kjaerbolling I."/>
            <person name="Vesth T."/>
            <person name="Frisvad J.C."/>
            <person name="Nybo J.L."/>
            <person name="Theobald S."/>
            <person name="Kildgaard S."/>
            <person name="Isbrandt T."/>
            <person name="Kuo A."/>
            <person name="Sato A."/>
            <person name="Lyhne E.K."/>
            <person name="Kogle M.E."/>
            <person name="Wiebenga A."/>
            <person name="Kun R.S."/>
            <person name="Lubbers R.J."/>
            <person name="Makela M.R."/>
            <person name="Barry K."/>
            <person name="Chovatia M."/>
            <person name="Clum A."/>
            <person name="Daum C."/>
            <person name="Haridas S."/>
            <person name="He G."/>
            <person name="LaButti K."/>
            <person name="Lipzen A."/>
            <person name="Mondo S."/>
            <person name="Riley R."/>
            <person name="Salamov A."/>
            <person name="Simmons B.A."/>
            <person name="Magnuson J.K."/>
            <person name="Henrissat B."/>
            <person name="Mortensen U.H."/>
            <person name="Larsen T.O."/>
            <person name="Devries R.P."/>
            <person name="Grigoriev I.V."/>
            <person name="Machida M."/>
            <person name="Baker S.E."/>
            <person name="Andersen M.R."/>
        </authorList>
    </citation>
    <scope>NUCLEOTIDE SEQUENCE [LARGE SCALE GENOMIC DNA]</scope>
    <source>
        <strain evidence="1 2">CBS 117625</strain>
    </source>
</reference>
<organism evidence="1 2">
    <name type="scientific">Aspergillus pseudotamarii</name>
    <dbReference type="NCBI Taxonomy" id="132259"/>
    <lineage>
        <taxon>Eukaryota</taxon>
        <taxon>Fungi</taxon>
        <taxon>Dikarya</taxon>
        <taxon>Ascomycota</taxon>
        <taxon>Pezizomycotina</taxon>
        <taxon>Eurotiomycetes</taxon>
        <taxon>Eurotiomycetidae</taxon>
        <taxon>Eurotiales</taxon>
        <taxon>Aspergillaceae</taxon>
        <taxon>Aspergillus</taxon>
        <taxon>Aspergillus subgen. Circumdati</taxon>
    </lineage>
</organism>
<proteinExistence type="predicted"/>
<protein>
    <submittedName>
        <fullName evidence="1">Uncharacterized protein</fullName>
    </submittedName>
</protein>
<keyword evidence="2" id="KW-1185">Reference proteome</keyword>
<evidence type="ECO:0000313" key="1">
    <source>
        <dbReference type="EMBL" id="KAE8133012.1"/>
    </source>
</evidence>
<dbReference type="AlphaFoldDB" id="A0A5N6SEC2"/>
<accession>A0A5N6SEC2</accession>
<dbReference type="EMBL" id="ML743623">
    <property type="protein sequence ID" value="KAE8133012.1"/>
    <property type="molecule type" value="Genomic_DNA"/>
</dbReference>
<name>A0A5N6SEC2_ASPPS</name>
<dbReference type="GeneID" id="43636582"/>
<sequence>MFTTAFFCFSCGCLHYSLLLGRRALFFQALLLLSSIWQCLWDSSHFTSSDTLTFFFSPCLYYRRRMPRVGNVSAILFWFHTCLLPARSLRRLPQRTEVTM</sequence>
<dbReference type="OrthoDB" id="10509937at2759"/>
<dbReference type="RefSeq" id="XP_031909075.1">
    <property type="nucleotide sequence ID" value="XM_032052372.1"/>
</dbReference>